<feature type="region of interest" description="Disordered" evidence="1">
    <location>
        <begin position="157"/>
        <end position="192"/>
    </location>
</feature>
<dbReference type="AlphaFoldDB" id="A0A9Q1LXW4"/>
<dbReference type="EMBL" id="JAJAGQ010000012">
    <property type="protein sequence ID" value="KAJ8547392.1"/>
    <property type="molecule type" value="Genomic_DNA"/>
</dbReference>
<evidence type="ECO:0000313" key="2">
    <source>
        <dbReference type="EMBL" id="KAJ8547392.1"/>
    </source>
</evidence>
<dbReference type="OrthoDB" id="1898021at2759"/>
<dbReference type="Proteomes" id="UP001152561">
    <property type="component" value="Unassembled WGS sequence"/>
</dbReference>
<dbReference type="PANTHER" id="PTHR33702">
    <property type="entry name" value="BNAA09G40010D PROTEIN"/>
    <property type="match status" value="1"/>
</dbReference>
<evidence type="ECO:0000256" key="1">
    <source>
        <dbReference type="SAM" id="MobiDB-lite"/>
    </source>
</evidence>
<reference evidence="3" key="1">
    <citation type="journal article" date="2023" name="Proc. Natl. Acad. Sci. U.S.A.">
        <title>Genomic and structural basis for evolution of tropane alkaloid biosynthesis.</title>
        <authorList>
            <person name="Wanga Y.-J."/>
            <person name="Taina T."/>
            <person name="Yua J.-Y."/>
            <person name="Lia J."/>
            <person name="Xua B."/>
            <person name="Chenc J."/>
            <person name="D'Auriad J.C."/>
            <person name="Huanga J.-P."/>
            <person name="Huanga S.-X."/>
        </authorList>
    </citation>
    <scope>NUCLEOTIDE SEQUENCE [LARGE SCALE GENOMIC DNA]</scope>
    <source>
        <strain evidence="3">cv. KIB-2019</strain>
    </source>
</reference>
<organism evidence="2 3">
    <name type="scientific">Anisodus acutangulus</name>
    <dbReference type="NCBI Taxonomy" id="402998"/>
    <lineage>
        <taxon>Eukaryota</taxon>
        <taxon>Viridiplantae</taxon>
        <taxon>Streptophyta</taxon>
        <taxon>Embryophyta</taxon>
        <taxon>Tracheophyta</taxon>
        <taxon>Spermatophyta</taxon>
        <taxon>Magnoliopsida</taxon>
        <taxon>eudicotyledons</taxon>
        <taxon>Gunneridae</taxon>
        <taxon>Pentapetalae</taxon>
        <taxon>asterids</taxon>
        <taxon>lamiids</taxon>
        <taxon>Solanales</taxon>
        <taxon>Solanaceae</taxon>
        <taxon>Solanoideae</taxon>
        <taxon>Hyoscyameae</taxon>
        <taxon>Anisodus</taxon>
    </lineage>
</organism>
<keyword evidence="3" id="KW-1185">Reference proteome</keyword>
<name>A0A9Q1LXW4_9SOLA</name>
<sequence length="192" mass="21361">MEGISTKVYSGLKGYWRRRGYQKLNRKNRIEVSGSTRKKRRFWKIKLTPKLKLKINFKQFSLKKLLVRLRDAYVNTMLRVASTRAFGGGYGGDYGGFGMRPIKEYDEKVLVEIYKSMIIAQGKLGTRDVAVSTAKIGPEVVVNVSTRASPQMIAPTSAPMTASNAAPEPPMSMPSTSPRWGRGATEAVTPNL</sequence>
<accession>A0A9Q1LXW4</accession>
<comment type="caution">
    <text evidence="2">The sequence shown here is derived from an EMBL/GenBank/DDBJ whole genome shotgun (WGS) entry which is preliminary data.</text>
</comment>
<dbReference type="PANTHER" id="PTHR33702:SF5">
    <property type="entry name" value="OS01G0308600 PROTEIN"/>
    <property type="match status" value="1"/>
</dbReference>
<dbReference type="PROSITE" id="PS50096">
    <property type="entry name" value="IQ"/>
    <property type="match status" value="1"/>
</dbReference>
<gene>
    <name evidence="2" type="ORF">K7X08_010978</name>
</gene>
<evidence type="ECO:0000313" key="3">
    <source>
        <dbReference type="Proteomes" id="UP001152561"/>
    </source>
</evidence>
<protein>
    <submittedName>
        <fullName evidence="2">Uncharacterized protein</fullName>
    </submittedName>
</protein>
<proteinExistence type="predicted"/>